<organism evidence="1 2">
    <name type="scientific">Acinetobacter haemolyticus CIP 64.3 = MTCC 9819</name>
    <dbReference type="NCBI Taxonomy" id="1217659"/>
    <lineage>
        <taxon>Bacteria</taxon>
        <taxon>Pseudomonadati</taxon>
        <taxon>Pseudomonadota</taxon>
        <taxon>Gammaproteobacteria</taxon>
        <taxon>Moraxellales</taxon>
        <taxon>Moraxellaceae</taxon>
        <taxon>Acinetobacter</taxon>
    </lineage>
</organism>
<protein>
    <submittedName>
        <fullName evidence="1">Uncharacterized protein</fullName>
    </submittedName>
</protein>
<dbReference type="HOGENOM" id="CLU_1648457_0_0_6"/>
<dbReference type="EMBL" id="APQQ01000003">
    <property type="protein sequence ID" value="ENW22053.1"/>
    <property type="molecule type" value="Genomic_DNA"/>
</dbReference>
<dbReference type="Proteomes" id="UP000017667">
    <property type="component" value="Unassembled WGS sequence"/>
</dbReference>
<dbReference type="PATRIC" id="fig|1217659.3.peg.151"/>
<reference evidence="1 2" key="1">
    <citation type="submission" date="2013-02" db="EMBL/GenBank/DDBJ databases">
        <title>The Genome Sequence of Acinetobacter haemolyticus CIP 64.3.</title>
        <authorList>
            <consortium name="The Broad Institute Genome Sequencing Platform"/>
            <consortium name="The Broad Institute Genome Sequencing Center for Infectious Disease"/>
            <person name="Cerqueira G."/>
            <person name="Feldgarden M."/>
            <person name="Courvalin P."/>
            <person name="Perichon B."/>
            <person name="Grillot-Courvalin C."/>
            <person name="Clermont D."/>
            <person name="Rocha E."/>
            <person name="Yoon E.-J."/>
            <person name="Nemec A."/>
            <person name="Walker B."/>
            <person name="Young S.K."/>
            <person name="Zeng Q."/>
            <person name="Gargeya S."/>
            <person name="Fitzgerald M."/>
            <person name="Haas B."/>
            <person name="Abouelleil A."/>
            <person name="Alvarado L."/>
            <person name="Arachchi H.M."/>
            <person name="Berlin A.M."/>
            <person name="Chapman S.B."/>
            <person name="Dewar J."/>
            <person name="Goldberg J."/>
            <person name="Griggs A."/>
            <person name="Gujja S."/>
            <person name="Hansen M."/>
            <person name="Howarth C."/>
            <person name="Imamovic A."/>
            <person name="Larimer J."/>
            <person name="McCowan C."/>
            <person name="Murphy C."/>
            <person name="Neiman D."/>
            <person name="Pearson M."/>
            <person name="Priest M."/>
            <person name="Roberts A."/>
            <person name="Saif S."/>
            <person name="Shea T."/>
            <person name="Sisk P."/>
            <person name="Sykes S."/>
            <person name="Wortman J."/>
            <person name="Nusbaum C."/>
            <person name="Birren B."/>
        </authorList>
    </citation>
    <scope>NUCLEOTIDE SEQUENCE [LARGE SCALE GENOMIC DNA]</scope>
    <source>
        <strain evidence="1 2">CIP 64.3</strain>
    </source>
</reference>
<gene>
    <name evidence="1" type="ORF">F927_00156</name>
</gene>
<name>N9FH25_ACIHA</name>
<keyword evidence="2" id="KW-1185">Reference proteome</keyword>
<evidence type="ECO:0000313" key="1">
    <source>
        <dbReference type="EMBL" id="ENW22053.1"/>
    </source>
</evidence>
<dbReference type="RefSeq" id="WP_005085462.1">
    <property type="nucleotide sequence ID" value="NZ_ASYX01000029.1"/>
</dbReference>
<dbReference type="AlphaFoldDB" id="N9FH25"/>
<proteinExistence type="predicted"/>
<comment type="caution">
    <text evidence="1">The sequence shown here is derived from an EMBL/GenBank/DDBJ whole genome shotgun (WGS) entry which is preliminary data.</text>
</comment>
<sequence>MAAWQFKVCLIPQSWFNTNGIDISRFYDAEGNYDASFTWKNHPVNDVKGEIIKYYPLSKSWHEDIVSFGDEEKTDGQVWYEEGVLENIQFRIDMRGNFVLDIEQIIAIAQKFSCVFFIPEQKCIAEPNVFKVISHIKKSNAYLFAKDTEQWFSSIEDYNK</sequence>
<evidence type="ECO:0000313" key="2">
    <source>
        <dbReference type="Proteomes" id="UP000017667"/>
    </source>
</evidence>
<accession>N9FH25</accession>